<comment type="caution">
    <text evidence="2">The sequence shown here is derived from an EMBL/GenBank/DDBJ whole genome shotgun (WGS) entry which is preliminary data.</text>
</comment>
<dbReference type="SUPFAM" id="SSF56059">
    <property type="entry name" value="Glutathione synthetase ATP-binding domain-like"/>
    <property type="match status" value="1"/>
</dbReference>
<evidence type="ECO:0000313" key="3">
    <source>
        <dbReference type="Proteomes" id="UP001291309"/>
    </source>
</evidence>
<name>A0ABU5H7P9_9BACT</name>
<dbReference type="RefSeq" id="WP_321548214.1">
    <property type="nucleotide sequence ID" value="NZ_JAXIVS010000008.1"/>
</dbReference>
<dbReference type="PANTHER" id="PTHR21621">
    <property type="entry name" value="RIBOSOMAL PROTEIN S6 MODIFICATION PROTEIN"/>
    <property type="match status" value="1"/>
</dbReference>
<dbReference type="InterPro" id="IPR013651">
    <property type="entry name" value="ATP-grasp_RimK-type"/>
</dbReference>
<dbReference type="Pfam" id="PF08443">
    <property type="entry name" value="RimK"/>
    <property type="match status" value="1"/>
</dbReference>
<accession>A0ABU5H7P9</accession>
<proteinExistence type="predicted"/>
<dbReference type="PANTHER" id="PTHR21621:SF0">
    <property type="entry name" value="BETA-CITRYLGLUTAMATE SYNTHASE B-RELATED"/>
    <property type="match status" value="1"/>
</dbReference>
<evidence type="ECO:0000313" key="2">
    <source>
        <dbReference type="EMBL" id="MDY7229493.1"/>
    </source>
</evidence>
<evidence type="ECO:0000259" key="1">
    <source>
        <dbReference type="Pfam" id="PF08443"/>
    </source>
</evidence>
<dbReference type="Gene3D" id="3.30.470.20">
    <property type="entry name" value="ATP-grasp fold, B domain"/>
    <property type="match status" value="1"/>
</dbReference>
<reference evidence="2 3" key="1">
    <citation type="submission" date="2023-12" db="EMBL/GenBank/DDBJ databases">
        <title>the genome sequence of Hyalangium sp. s54d21.</title>
        <authorList>
            <person name="Zhang X."/>
        </authorList>
    </citation>
    <scope>NUCLEOTIDE SEQUENCE [LARGE SCALE GENOMIC DNA]</scope>
    <source>
        <strain evidence="3">s54d21</strain>
    </source>
</reference>
<feature type="domain" description="ATP-grasp fold RimK-type" evidence="1">
    <location>
        <begin position="93"/>
        <end position="243"/>
    </location>
</feature>
<dbReference type="Proteomes" id="UP001291309">
    <property type="component" value="Unassembled WGS sequence"/>
</dbReference>
<protein>
    <recommendedName>
        <fullName evidence="1">ATP-grasp fold RimK-type domain-containing protein</fullName>
    </recommendedName>
</protein>
<organism evidence="2 3">
    <name type="scientific">Hyalangium rubrum</name>
    <dbReference type="NCBI Taxonomy" id="3103134"/>
    <lineage>
        <taxon>Bacteria</taxon>
        <taxon>Pseudomonadati</taxon>
        <taxon>Myxococcota</taxon>
        <taxon>Myxococcia</taxon>
        <taxon>Myxococcales</taxon>
        <taxon>Cystobacterineae</taxon>
        <taxon>Archangiaceae</taxon>
        <taxon>Hyalangium</taxon>
    </lineage>
</organism>
<gene>
    <name evidence="2" type="ORF">SYV04_24080</name>
</gene>
<keyword evidence="3" id="KW-1185">Reference proteome</keyword>
<sequence length="270" mass="29813">MSAPPAIYVLLADAPRAEPNPVLVEAFALLEQRGARVERWFAHARCFDLDTAPDPEGLYLFKSRSAFWCEAAAWLHDRGARLLDPWPARVQVRNKARVMALLRAAGVAVPRTWLCHEPSRVRELLDEGALVLKPNAGSAGADVRFVRRSEELPDRLDQPTIVQLLHDNTGEDLKVYVIGSRAFGLRKRFGSGSYREPGVPCALPPSVESQALRIGEVLGLTLFGVDFVEGPEGPVAVDVNWFPSYRAVPEAPSLLCEHIWAHLKASSPVR</sequence>
<dbReference type="EMBL" id="JAXIVS010000008">
    <property type="protein sequence ID" value="MDY7229493.1"/>
    <property type="molecule type" value="Genomic_DNA"/>
</dbReference>